<reference evidence="1" key="1">
    <citation type="journal article" date="2022" name="Int. J. Mol. Sci.">
        <title>Draft Genome of Tanacetum Coccineum: Genomic Comparison of Closely Related Tanacetum-Family Plants.</title>
        <authorList>
            <person name="Yamashiro T."/>
            <person name="Shiraishi A."/>
            <person name="Nakayama K."/>
            <person name="Satake H."/>
        </authorList>
    </citation>
    <scope>NUCLEOTIDE SEQUENCE</scope>
</reference>
<feature type="non-terminal residue" evidence="1">
    <location>
        <position position="1"/>
    </location>
</feature>
<organism evidence="1 2">
    <name type="scientific">Tanacetum coccineum</name>
    <dbReference type="NCBI Taxonomy" id="301880"/>
    <lineage>
        <taxon>Eukaryota</taxon>
        <taxon>Viridiplantae</taxon>
        <taxon>Streptophyta</taxon>
        <taxon>Embryophyta</taxon>
        <taxon>Tracheophyta</taxon>
        <taxon>Spermatophyta</taxon>
        <taxon>Magnoliopsida</taxon>
        <taxon>eudicotyledons</taxon>
        <taxon>Gunneridae</taxon>
        <taxon>Pentapetalae</taxon>
        <taxon>asterids</taxon>
        <taxon>campanulids</taxon>
        <taxon>Asterales</taxon>
        <taxon>Asteraceae</taxon>
        <taxon>Asteroideae</taxon>
        <taxon>Anthemideae</taxon>
        <taxon>Anthemidinae</taxon>
        <taxon>Tanacetum</taxon>
    </lineage>
</organism>
<name>A0ABQ5ISB0_9ASTR</name>
<sequence>PVYWFKDNLIEIGTKLKKTGVAVDVVNFGDKDGPKGGVLFEPYVPLKDYSYPGESKKENLEALVIFANDNDNSYILYVPEDQQLSLHEHLSCWKSPILSGTRWEQCSSSESIIARYKTMVLGNDLQDKEVEVYLLNSSFEKVQRRA</sequence>
<evidence type="ECO:0000313" key="2">
    <source>
        <dbReference type="Proteomes" id="UP001151760"/>
    </source>
</evidence>
<comment type="caution">
    <text evidence="1">The sequence shown here is derived from an EMBL/GenBank/DDBJ whole genome shotgun (WGS) entry which is preliminary data.</text>
</comment>
<dbReference type="GO" id="GO:0000502">
    <property type="term" value="C:proteasome complex"/>
    <property type="evidence" value="ECO:0007669"/>
    <property type="project" value="UniProtKB-KW"/>
</dbReference>
<dbReference type="Proteomes" id="UP001151760">
    <property type="component" value="Unassembled WGS sequence"/>
</dbReference>
<gene>
    <name evidence="1" type="ORF">Tco_1112665</name>
</gene>
<protein>
    <submittedName>
        <fullName evidence="1">26S proteasome non-ATPase regulatory subunit 4</fullName>
    </submittedName>
</protein>
<dbReference type="Gene3D" id="3.40.50.410">
    <property type="entry name" value="von Willebrand factor, type A domain"/>
    <property type="match status" value="1"/>
</dbReference>
<reference evidence="1" key="2">
    <citation type="submission" date="2022-01" db="EMBL/GenBank/DDBJ databases">
        <authorList>
            <person name="Yamashiro T."/>
            <person name="Shiraishi A."/>
            <person name="Satake H."/>
            <person name="Nakayama K."/>
        </authorList>
    </citation>
    <scope>NUCLEOTIDE SEQUENCE</scope>
</reference>
<dbReference type="InterPro" id="IPR036465">
    <property type="entry name" value="vWFA_dom_sf"/>
</dbReference>
<keyword evidence="1" id="KW-0647">Proteasome</keyword>
<proteinExistence type="predicted"/>
<dbReference type="EMBL" id="BQNB010021050">
    <property type="protein sequence ID" value="GJU02327.1"/>
    <property type="molecule type" value="Genomic_DNA"/>
</dbReference>
<accession>A0ABQ5ISB0</accession>
<keyword evidence="2" id="KW-1185">Reference proteome</keyword>
<evidence type="ECO:0000313" key="1">
    <source>
        <dbReference type="EMBL" id="GJU02327.1"/>
    </source>
</evidence>